<accession>A0A1G7CTN0</accession>
<organism evidence="1 2">
    <name type="scientific">Paraburkholderia lycopersici</name>
    <dbReference type="NCBI Taxonomy" id="416944"/>
    <lineage>
        <taxon>Bacteria</taxon>
        <taxon>Pseudomonadati</taxon>
        <taxon>Pseudomonadota</taxon>
        <taxon>Betaproteobacteria</taxon>
        <taxon>Burkholderiales</taxon>
        <taxon>Burkholderiaceae</taxon>
        <taxon>Paraburkholderia</taxon>
    </lineage>
</organism>
<dbReference type="STRING" id="416944.SAMN05421548_1481"/>
<sequence>MSWLDQPRTLEIAGAALPKWRDECLFTVSRLTGIEKLGRLYDYTVEIATKDD</sequence>
<name>A0A1G7CTN0_9BURK</name>
<keyword evidence="2" id="KW-1185">Reference proteome</keyword>
<feature type="non-terminal residue" evidence="1">
    <location>
        <position position="52"/>
    </location>
</feature>
<evidence type="ECO:0000313" key="1">
    <source>
        <dbReference type="EMBL" id="SDE42657.1"/>
    </source>
</evidence>
<evidence type="ECO:0000313" key="2">
    <source>
        <dbReference type="Proteomes" id="UP000198908"/>
    </source>
</evidence>
<gene>
    <name evidence="1" type="ORF">SAMN05421548_1481</name>
</gene>
<reference evidence="2" key="1">
    <citation type="submission" date="2016-09" db="EMBL/GenBank/DDBJ databases">
        <authorList>
            <person name="Varghese N."/>
            <person name="Submissions S."/>
        </authorList>
    </citation>
    <scope>NUCLEOTIDE SEQUENCE [LARGE SCALE GENOMIC DNA]</scope>
    <source>
        <strain evidence="2">TNe-862</strain>
    </source>
</reference>
<protein>
    <submittedName>
        <fullName evidence="1">Type VI secretion system secreted protein VgrG</fullName>
    </submittedName>
</protein>
<dbReference type="AlphaFoldDB" id="A0A1G7CTN0"/>
<proteinExistence type="predicted"/>
<dbReference type="EMBL" id="FMYQ01000048">
    <property type="protein sequence ID" value="SDE42657.1"/>
    <property type="molecule type" value="Genomic_DNA"/>
</dbReference>
<dbReference type="Proteomes" id="UP000198908">
    <property type="component" value="Unassembled WGS sequence"/>
</dbReference>